<dbReference type="Proteomes" id="UP000887565">
    <property type="component" value="Unplaced"/>
</dbReference>
<feature type="region of interest" description="Disordered" evidence="1">
    <location>
        <begin position="67"/>
        <end position="123"/>
    </location>
</feature>
<sequence>MLGTLLMASQVGKSPCKSEKWTTSSTDICMEIRQRRWRDLDPNKVASAGNLLSLGDRDQQWHAVPDPMIPDQTPARVQPLQPNSMHFTPQDVGIPLDRPPAIAIDPQEAGPVNRNSDADGPPP</sequence>
<proteinExistence type="predicted"/>
<keyword evidence="2" id="KW-1185">Reference proteome</keyword>
<evidence type="ECO:0000313" key="3">
    <source>
        <dbReference type="WBParaSite" id="nRc.2.0.1.t00163-RA"/>
    </source>
</evidence>
<accession>A0A915HFI7</accession>
<protein>
    <submittedName>
        <fullName evidence="3">Uncharacterized protein</fullName>
    </submittedName>
</protein>
<evidence type="ECO:0000313" key="2">
    <source>
        <dbReference type="Proteomes" id="UP000887565"/>
    </source>
</evidence>
<organism evidence="2 3">
    <name type="scientific">Romanomermis culicivorax</name>
    <name type="common">Nematode worm</name>
    <dbReference type="NCBI Taxonomy" id="13658"/>
    <lineage>
        <taxon>Eukaryota</taxon>
        <taxon>Metazoa</taxon>
        <taxon>Ecdysozoa</taxon>
        <taxon>Nematoda</taxon>
        <taxon>Enoplea</taxon>
        <taxon>Dorylaimia</taxon>
        <taxon>Mermithida</taxon>
        <taxon>Mermithoidea</taxon>
        <taxon>Mermithidae</taxon>
        <taxon>Romanomermis</taxon>
    </lineage>
</organism>
<dbReference type="AlphaFoldDB" id="A0A915HFI7"/>
<evidence type="ECO:0000256" key="1">
    <source>
        <dbReference type="SAM" id="MobiDB-lite"/>
    </source>
</evidence>
<dbReference type="WBParaSite" id="nRc.2.0.1.t00163-RA">
    <property type="protein sequence ID" value="nRc.2.0.1.t00163-RA"/>
    <property type="gene ID" value="nRc.2.0.1.g00163"/>
</dbReference>
<name>A0A915HFI7_ROMCU</name>
<reference evidence="3" key="1">
    <citation type="submission" date="2022-11" db="UniProtKB">
        <authorList>
            <consortium name="WormBaseParasite"/>
        </authorList>
    </citation>
    <scope>IDENTIFICATION</scope>
</reference>